<dbReference type="STRING" id="504805.SAMN05421505_109212"/>
<evidence type="ECO:0000256" key="4">
    <source>
        <dbReference type="PROSITE-ProRule" id="PRU00335"/>
    </source>
</evidence>
<dbReference type="PANTHER" id="PTHR30055:SF234">
    <property type="entry name" value="HTH-TYPE TRANSCRIPTIONAL REGULATOR BETI"/>
    <property type="match status" value="1"/>
</dbReference>
<dbReference type="PROSITE" id="PS50977">
    <property type="entry name" value="HTH_TETR_2"/>
    <property type="match status" value="1"/>
</dbReference>
<organism evidence="6 7">
    <name type="scientific">Sinosporangium album</name>
    <dbReference type="NCBI Taxonomy" id="504805"/>
    <lineage>
        <taxon>Bacteria</taxon>
        <taxon>Bacillati</taxon>
        <taxon>Actinomycetota</taxon>
        <taxon>Actinomycetes</taxon>
        <taxon>Streptosporangiales</taxon>
        <taxon>Streptosporangiaceae</taxon>
        <taxon>Sinosporangium</taxon>
    </lineage>
</organism>
<dbReference type="GO" id="GO:0000976">
    <property type="term" value="F:transcription cis-regulatory region binding"/>
    <property type="evidence" value="ECO:0007669"/>
    <property type="project" value="TreeGrafter"/>
</dbReference>
<dbReference type="InterPro" id="IPR050109">
    <property type="entry name" value="HTH-type_TetR-like_transc_reg"/>
</dbReference>
<evidence type="ECO:0000259" key="5">
    <source>
        <dbReference type="PROSITE" id="PS50977"/>
    </source>
</evidence>
<dbReference type="InterPro" id="IPR036271">
    <property type="entry name" value="Tet_transcr_reg_TetR-rel_C_sf"/>
</dbReference>
<evidence type="ECO:0000256" key="1">
    <source>
        <dbReference type="ARBA" id="ARBA00023015"/>
    </source>
</evidence>
<dbReference type="SUPFAM" id="SSF46689">
    <property type="entry name" value="Homeodomain-like"/>
    <property type="match status" value="1"/>
</dbReference>
<dbReference type="InterPro" id="IPR001647">
    <property type="entry name" value="HTH_TetR"/>
</dbReference>
<proteinExistence type="predicted"/>
<evidence type="ECO:0000256" key="3">
    <source>
        <dbReference type="ARBA" id="ARBA00023163"/>
    </source>
</evidence>
<gene>
    <name evidence="6" type="ORF">SAMN05421505_109212</name>
</gene>
<dbReference type="Pfam" id="PF00440">
    <property type="entry name" value="TetR_N"/>
    <property type="match status" value="1"/>
</dbReference>
<evidence type="ECO:0000313" key="6">
    <source>
        <dbReference type="EMBL" id="SDG94677.1"/>
    </source>
</evidence>
<feature type="domain" description="HTH tetR-type" evidence="5">
    <location>
        <begin position="18"/>
        <end position="78"/>
    </location>
</feature>
<sequence>MEASAEVSAPVASRRRGEALRRAIFDAVIEQLGSVGYAKLSTNRVAAAAGTGKAALYRRWSNKEELVRDALLDLLPEPPRVDLSASLRDGLLAQLTYLNSTLFDSKGAAFQAFAAAAADQPSELRAFLHETVSVPCQERIAELLRLHTAVPDKDRPLIAAAGPAMLMYHCMSGSLKSTDTQIEAVVDGLLLPLCRER</sequence>
<evidence type="ECO:0000256" key="2">
    <source>
        <dbReference type="ARBA" id="ARBA00023125"/>
    </source>
</evidence>
<dbReference type="OrthoDB" id="9796019at2"/>
<dbReference type="PRINTS" id="PR00455">
    <property type="entry name" value="HTHTETR"/>
</dbReference>
<dbReference type="Gene3D" id="1.10.357.10">
    <property type="entry name" value="Tetracycline Repressor, domain 2"/>
    <property type="match status" value="1"/>
</dbReference>
<keyword evidence="2 4" id="KW-0238">DNA-binding</keyword>
<keyword evidence="1" id="KW-0805">Transcription regulation</keyword>
<evidence type="ECO:0000313" key="7">
    <source>
        <dbReference type="Proteomes" id="UP000198923"/>
    </source>
</evidence>
<feature type="DNA-binding region" description="H-T-H motif" evidence="4">
    <location>
        <begin position="41"/>
        <end position="60"/>
    </location>
</feature>
<dbReference type="Proteomes" id="UP000198923">
    <property type="component" value="Unassembled WGS sequence"/>
</dbReference>
<dbReference type="PANTHER" id="PTHR30055">
    <property type="entry name" value="HTH-TYPE TRANSCRIPTIONAL REGULATOR RUTR"/>
    <property type="match status" value="1"/>
</dbReference>
<dbReference type="GO" id="GO:0003700">
    <property type="term" value="F:DNA-binding transcription factor activity"/>
    <property type="evidence" value="ECO:0007669"/>
    <property type="project" value="TreeGrafter"/>
</dbReference>
<name>A0A1G7YE91_9ACTN</name>
<dbReference type="RefSeq" id="WP_093170515.1">
    <property type="nucleotide sequence ID" value="NZ_FNCN01000009.1"/>
</dbReference>
<protein>
    <submittedName>
        <fullName evidence="6">DNA-binding transcriptional regulator, AcrR family</fullName>
    </submittedName>
</protein>
<keyword evidence="7" id="KW-1185">Reference proteome</keyword>
<keyword evidence="3" id="KW-0804">Transcription</keyword>
<accession>A0A1G7YE91</accession>
<dbReference type="InterPro" id="IPR009057">
    <property type="entry name" value="Homeodomain-like_sf"/>
</dbReference>
<dbReference type="AlphaFoldDB" id="A0A1G7YE91"/>
<dbReference type="SUPFAM" id="SSF48498">
    <property type="entry name" value="Tetracyclin repressor-like, C-terminal domain"/>
    <property type="match status" value="1"/>
</dbReference>
<reference evidence="6 7" key="1">
    <citation type="submission" date="2016-10" db="EMBL/GenBank/DDBJ databases">
        <authorList>
            <person name="de Groot N.N."/>
        </authorList>
    </citation>
    <scope>NUCLEOTIDE SEQUENCE [LARGE SCALE GENOMIC DNA]</scope>
    <source>
        <strain evidence="6 7">CPCC 201354</strain>
    </source>
</reference>
<dbReference type="EMBL" id="FNCN01000009">
    <property type="protein sequence ID" value="SDG94677.1"/>
    <property type="molecule type" value="Genomic_DNA"/>
</dbReference>